<accession>E9SAU4</accession>
<reference evidence="2 3" key="1">
    <citation type="submission" date="2011-02" db="EMBL/GenBank/DDBJ databases">
        <authorList>
            <person name="Nelson K.E."/>
            <person name="Sutton G."/>
            <person name="Torralba M."/>
            <person name="Durkin S."/>
            <person name="Harkins D."/>
            <person name="Montgomery R."/>
            <person name="Ziemer C."/>
            <person name="Klaassens E."/>
            <person name="Ocuiv P."/>
            <person name="Morrison M."/>
        </authorList>
    </citation>
    <scope>NUCLEOTIDE SEQUENCE [LARGE SCALE GENOMIC DNA]</scope>
    <source>
        <strain evidence="2 3">8</strain>
    </source>
</reference>
<dbReference type="EMBL" id="ADKM02000062">
    <property type="protein sequence ID" value="EGC03533.1"/>
    <property type="molecule type" value="Genomic_DNA"/>
</dbReference>
<feature type="region of interest" description="Disordered" evidence="1">
    <location>
        <begin position="1"/>
        <end position="44"/>
    </location>
</feature>
<sequence length="59" mass="6830">MTDTASQRDFRGKLHTGQKDVLPHKKEKSAADGSDKRINREKSRVRLCTRTSIMEDYHV</sequence>
<gene>
    <name evidence="2" type="ORF">CUS_8057</name>
</gene>
<evidence type="ECO:0000313" key="2">
    <source>
        <dbReference type="EMBL" id="EGC03533.1"/>
    </source>
</evidence>
<name>E9SAU4_RUMAL</name>
<evidence type="ECO:0000313" key="3">
    <source>
        <dbReference type="Proteomes" id="UP000004259"/>
    </source>
</evidence>
<dbReference type="AlphaFoldDB" id="E9SAU4"/>
<keyword evidence="3" id="KW-1185">Reference proteome</keyword>
<dbReference type="Proteomes" id="UP000004259">
    <property type="component" value="Unassembled WGS sequence"/>
</dbReference>
<protein>
    <submittedName>
        <fullName evidence="2">Uncharacterized protein</fullName>
    </submittedName>
</protein>
<proteinExistence type="predicted"/>
<evidence type="ECO:0000256" key="1">
    <source>
        <dbReference type="SAM" id="MobiDB-lite"/>
    </source>
</evidence>
<dbReference type="STRING" id="246199.CUS_8057"/>
<organism evidence="2 3">
    <name type="scientific">Ruminococcus albus 8</name>
    <dbReference type="NCBI Taxonomy" id="246199"/>
    <lineage>
        <taxon>Bacteria</taxon>
        <taxon>Bacillati</taxon>
        <taxon>Bacillota</taxon>
        <taxon>Clostridia</taxon>
        <taxon>Eubacteriales</taxon>
        <taxon>Oscillospiraceae</taxon>
        <taxon>Ruminococcus</taxon>
    </lineage>
</organism>
<comment type="caution">
    <text evidence="2">The sequence shown here is derived from an EMBL/GenBank/DDBJ whole genome shotgun (WGS) entry which is preliminary data.</text>
</comment>